<accession>A0A662Z2V2</accession>
<feature type="transmembrane region" description="Helical" evidence="1">
    <location>
        <begin position="104"/>
        <end position="126"/>
    </location>
</feature>
<feature type="transmembrane region" description="Helical" evidence="1">
    <location>
        <begin position="226"/>
        <end position="245"/>
    </location>
</feature>
<dbReference type="Pfam" id="PF12730">
    <property type="entry name" value="ABC2_membrane_4"/>
    <property type="match status" value="1"/>
</dbReference>
<evidence type="ECO:0000313" key="3">
    <source>
        <dbReference type="Proteomes" id="UP000243605"/>
    </source>
</evidence>
<dbReference type="PANTHER" id="PTHR37305">
    <property type="entry name" value="INTEGRAL MEMBRANE PROTEIN-RELATED"/>
    <property type="match status" value="1"/>
</dbReference>
<keyword evidence="1" id="KW-1133">Transmembrane helix</keyword>
<dbReference type="AlphaFoldDB" id="A0A662Z2V2"/>
<feature type="transmembrane region" description="Helical" evidence="1">
    <location>
        <begin position="178"/>
        <end position="200"/>
    </location>
</feature>
<keyword evidence="1" id="KW-0472">Membrane</keyword>
<dbReference type="EMBL" id="FOIT01000001">
    <property type="protein sequence ID" value="SEV82405.1"/>
    <property type="molecule type" value="Genomic_DNA"/>
</dbReference>
<feature type="transmembrane region" description="Helical" evidence="1">
    <location>
        <begin position="63"/>
        <end position="83"/>
    </location>
</feature>
<sequence length="254" mass="28984">MISMIRMEFSRFFTNKMMYILLVVFMAFQMFGAFMNAQFETISPISGQNVVDITQSEYMQMILAQSPSWVMLYIGIFTVSFYMSEYNNGFHKNFISMENARVQIVIAKLLVLGMFTLLMFVIMIFTDFVGRAIFFENTNIGDPLNFIKIIVGQFLLHWAFVAVVLCITMIVRRMVANIVITVLLALNVIGMLLSALESLIHDGSITSYLLINTITSPMDYNNTGDFLHVIIVALVYFAVATAISVRFKQKEDLH</sequence>
<feature type="transmembrane region" description="Helical" evidence="1">
    <location>
        <begin position="146"/>
        <end position="171"/>
    </location>
</feature>
<name>A0A662Z2V2_9STAP</name>
<reference evidence="2 3" key="1">
    <citation type="submission" date="2016-10" db="EMBL/GenBank/DDBJ databases">
        <authorList>
            <person name="Varghese N."/>
            <person name="Submissions S."/>
        </authorList>
    </citation>
    <scope>NUCLEOTIDE SEQUENCE [LARGE SCALE GENOMIC DNA]</scope>
    <source>
        <strain evidence="2 3">IBRC-M10081</strain>
    </source>
</reference>
<proteinExistence type="predicted"/>
<evidence type="ECO:0000256" key="1">
    <source>
        <dbReference type="SAM" id="Phobius"/>
    </source>
</evidence>
<dbReference type="PANTHER" id="PTHR37305:SF1">
    <property type="entry name" value="MEMBRANE PROTEIN"/>
    <property type="match status" value="1"/>
</dbReference>
<organism evidence="2 3">
    <name type="scientific">Aliicoccus persicus</name>
    <dbReference type="NCBI Taxonomy" id="930138"/>
    <lineage>
        <taxon>Bacteria</taxon>
        <taxon>Bacillati</taxon>
        <taxon>Bacillota</taxon>
        <taxon>Bacilli</taxon>
        <taxon>Bacillales</taxon>
        <taxon>Staphylococcaceae</taxon>
        <taxon>Aliicoccus</taxon>
    </lineage>
</organism>
<dbReference type="Proteomes" id="UP000243605">
    <property type="component" value="Unassembled WGS sequence"/>
</dbReference>
<protein>
    <submittedName>
        <fullName evidence="2">ABC-2 type transport system permease protein</fullName>
    </submittedName>
</protein>
<keyword evidence="3" id="KW-1185">Reference proteome</keyword>
<evidence type="ECO:0000313" key="2">
    <source>
        <dbReference type="EMBL" id="SEV82405.1"/>
    </source>
</evidence>
<gene>
    <name evidence="2" type="ORF">SAMN05192557_0244</name>
</gene>
<dbReference type="OrthoDB" id="1641057at2"/>
<keyword evidence="1" id="KW-0812">Transmembrane</keyword>